<dbReference type="EMBL" id="CM042057">
    <property type="protein sequence ID" value="KAI3692668.1"/>
    <property type="molecule type" value="Genomic_DNA"/>
</dbReference>
<sequence>MVSMSWRMIAVALVTIVFLLDFGVAELPPNYTFVHEATEAPRVSFYDYIVIGGGTTGIPLATTLSANASVLLLERGGSPYGNPNITDVANFGTYFFDTSPNSPSQQFVTEGVVNARSRILGGGTSINAGFYSRGEEQFNIEARLTDETLIEDSYQWVEKVMVFEPLLGGWQTALRAGLVEAGVTPDNGYSYDHVIGTKTGGSIFDANGVRHSAADLLQYANPESLSVLLHAAVHKILFKTKAGGSRPVAYGVAFEDSFGNMHKAFLKGGENDEIIVCAGALGSPQLLILSGIGPKEQLDGHNIKSVFQQPLVGKNMSDNPRNGIFIPSPIAVEQSIVQVVGITEFGSYIEESGGINLVFANIADYQGYDYQRGGFVLEKINGPISTGELKIENRNPFDNPSVTFNYFKEPEDLQKCVKGIETILAVIESEAFSNYTYANLTAQEILDLNMKLPYNQIVHANTSSSLEEYCKATVGTMWHYHGGCQIGQVVDDEYKVIGVDGLRVMDASTLLNCPGTNPQASLMMLGRYMGVTMLAQRLAVTNLYADI</sequence>
<evidence type="ECO:0000313" key="1">
    <source>
        <dbReference type="EMBL" id="KAI3692668.1"/>
    </source>
</evidence>
<accession>A0ACB8Z4Z1</accession>
<proteinExistence type="predicted"/>
<name>A0ACB8Z4Z1_ARCLA</name>
<organism evidence="1 2">
    <name type="scientific">Arctium lappa</name>
    <name type="common">Greater burdock</name>
    <name type="synonym">Lappa major</name>
    <dbReference type="NCBI Taxonomy" id="4217"/>
    <lineage>
        <taxon>Eukaryota</taxon>
        <taxon>Viridiplantae</taxon>
        <taxon>Streptophyta</taxon>
        <taxon>Embryophyta</taxon>
        <taxon>Tracheophyta</taxon>
        <taxon>Spermatophyta</taxon>
        <taxon>Magnoliopsida</taxon>
        <taxon>eudicotyledons</taxon>
        <taxon>Gunneridae</taxon>
        <taxon>Pentapetalae</taxon>
        <taxon>asterids</taxon>
        <taxon>campanulids</taxon>
        <taxon>Asterales</taxon>
        <taxon>Asteraceae</taxon>
        <taxon>Carduoideae</taxon>
        <taxon>Cardueae</taxon>
        <taxon>Arctiinae</taxon>
        <taxon>Arctium</taxon>
    </lineage>
</organism>
<gene>
    <name evidence="1" type="ORF">L6452_32489</name>
</gene>
<comment type="caution">
    <text evidence="1">The sequence shown here is derived from an EMBL/GenBank/DDBJ whole genome shotgun (WGS) entry which is preliminary data.</text>
</comment>
<dbReference type="Proteomes" id="UP001055879">
    <property type="component" value="Linkage Group LG11"/>
</dbReference>
<evidence type="ECO:0000313" key="2">
    <source>
        <dbReference type="Proteomes" id="UP001055879"/>
    </source>
</evidence>
<reference evidence="1 2" key="2">
    <citation type="journal article" date="2022" name="Mol. Ecol. Resour.">
        <title>The genomes of chicory, endive, great burdock and yacon provide insights into Asteraceae paleo-polyploidization history and plant inulin production.</title>
        <authorList>
            <person name="Fan W."/>
            <person name="Wang S."/>
            <person name="Wang H."/>
            <person name="Wang A."/>
            <person name="Jiang F."/>
            <person name="Liu H."/>
            <person name="Zhao H."/>
            <person name="Xu D."/>
            <person name="Zhang Y."/>
        </authorList>
    </citation>
    <scope>NUCLEOTIDE SEQUENCE [LARGE SCALE GENOMIC DNA]</scope>
    <source>
        <strain evidence="2">cv. Niubang</strain>
    </source>
</reference>
<reference evidence="2" key="1">
    <citation type="journal article" date="2022" name="Mol. Ecol. Resour.">
        <title>The genomes of chicory, endive, great burdock and yacon provide insights into Asteraceae palaeo-polyploidization history and plant inulin production.</title>
        <authorList>
            <person name="Fan W."/>
            <person name="Wang S."/>
            <person name="Wang H."/>
            <person name="Wang A."/>
            <person name="Jiang F."/>
            <person name="Liu H."/>
            <person name="Zhao H."/>
            <person name="Xu D."/>
            <person name="Zhang Y."/>
        </authorList>
    </citation>
    <scope>NUCLEOTIDE SEQUENCE [LARGE SCALE GENOMIC DNA]</scope>
    <source>
        <strain evidence="2">cv. Niubang</strain>
    </source>
</reference>
<keyword evidence="2" id="KW-1185">Reference proteome</keyword>
<protein>
    <submittedName>
        <fullName evidence="1">Uncharacterized protein</fullName>
    </submittedName>
</protein>